<accession>A0A059BDX0</accession>
<dbReference type="Gramene" id="KCW63870">
    <property type="protein sequence ID" value="KCW63870"/>
    <property type="gene ID" value="EUGRSUZ_G015392"/>
</dbReference>
<gene>
    <name evidence="2" type="ORF">EUGRSUZ_G015392</name>
</gene>
<feature type="region of interest" description="Disordered" evidence="1">
    <location>
        <begin position="1"/>
        <end position="47"/>
    </location>
</feature>
<dbReference type="AlphaFoldDB" id="A0A059BDX0"/>
<evidence type="ECO:0000256" key="1">
    <source>
        <dbReference type="SAM" id="MobiDB-lite"/>
    </source>
</evidence>
<dbReference type="InParanoid" id="A0A059BDX0"/>
<name>A0A059BDX0_EUCGR</name>
<protein>
    <submittedName>
        <fullName evidence="2">Uncharacterized protein</fullName>
    </submittedName>
</protein>
<evidence type="ECO:0000313" key="2">
    <source>
        <dbReference type="EMBL" id="KCW63870.1"/>
    </source>
</evidence>
<proteinExistence type="predicted"/>
<reference evidence="2" key="1">
    <citation type="submission" date="2013-07" db="EMBL/GenBank/DDBJ databases">
        <title>The genome of Eucalyptus grandis.</title>
        <authorList>
            <person name="Schmutz J."/>
            <person name="Hayes R."/>
            <person name="Myburg A."/>
            <person name="Tuskan G."/>
            <person name="Grattapaglia D."/>
            <person name="Rokhsar D.S."/>
        </authorList>
    </citation>
    <scope>NUCLEOTIDE SEQUENCE</scope>
    <source>
        <tissue evidence="2">Leaf extractions</tissue>
    </source>
</reference>
<sequence length="47" mass="5357">MQGLRAIAIHTSETAENKAKRPKRLSLRDRGPSARRSMYVKLAHEPK</sequence>
<feature type="non-terminal residue" evidence="2">
    <location>
        <position position="47"/>
    </location>
</feature>
<dbReference type="EMBL" id="KK198759">
    <property type="protein sequence ID" value="KCW63870.1"/>
    <property type="molecule type" value="Genomic_DNA"/>
</dbReference>
<organism evidence="2">
    <name type="scientific">Eucalyptus grandis</name>
    <name type="common">Flooded gum</name>
    <dbReference type="NCBI Taxonomy" id="71139"/>
    <lineage>
        <taxon>Eukaryota</taxon>
        <taxon>Viridiplantae</taxon>
        <taxon>Streptophyta</taxon>
        <taxon>Embryophyta</taxon>
        <taxon>Tracheophyta</taxon>
        <taxon>Spermatophyta</taxon>
        <taxon>Magnoliopsida</taxon>
        <taxon>eudicotyledons</taxon>
        <taxon>Gunneridae</taxon>
        <taxon>Pentapetalae</taxon>
        <taxon>rosids</taxon>
        <taxon>malvids</taxon>
        <taxon>Myrtales</taxon>
        <taxon>Myrtaceae</taxon>
        <taxon>Myrtoideae</taxon>
        <taxon>Eucalypteae</taxon>
        <taxon>Eucalyptus</taxon>
    </lineage>
</organism>